<keyword evidence="7" id="KW-0999">Mitochondrion inner membrane</keyword>
<comment type="function">
    <text evidence="1">Core subunit of the mitochondrial membrane respiratory chain NADH dehydrogenase (Complex I) that is believed to belong to the minimal assembly required for catalysis. Complex I functions in the transfer of electrons from NADH to the respiratory chain. The immediate electron acceptor for the enzyme is believed to be ubiquinone.</text>
</comment>
<feature type="transmembrane region" description="Helical" evidence="14">
    <location>
        <begin position="66"/>
        <end position="86"/>
    </location>
</feature>
<dbReference type="GO" id="GO:0009060">
    <property type="term" value="P:aerobic respiration"/>
    <property type="evidence" value="ECO:0007669"/>
    <property type="project" value="TreeGrafter"/>
</dbReference>
<dbReference type="GO" id="GO:0003954">
    <property type="term" value="F:NADH dehydrogenase activity"/>
    <property type="evidence" value="ECO:0007669"/>
    <property type="project" value="TreeGrafter"/>
</dbReference>
<feature type="transmembrane region" description="Helical" evidence="14">
    <location>
        <begin position="277"/>
        <end position="301"/>
    </location>
</feature>
<keyword evidence="5" id="KW-0813">Transport</keyword>
<dbReference type="PANTHER" id="PTHR11432:SF3">
    <property type="entry name" value="NADH-UBIQUINONE OXIDOREDUCTASE CHAIN 1"/>
    <property type="match status" value="1"/>
</dbReference>
<accession>A0A1S5VST2</accession>
<dbReference type="EMBL" id="KY224599">
    <property type="protein sequence ID" value="AQP29031.1"/>
    <property type="molecule type" value="Genomic_DNA"/>
</dbReference>
<evidence type="ECO:0000256" key="1">
    <source>
        <dbReference type="ARBA" id="ARBA00003257"/>
    </source>
</evidence>
<dbReference type="EC" id="7.1.1.2" evidence="13"/>
<dbReference type="PROSITE" id="PS00668">
    <property type="entry name" value="COMPLEX1_ND1_2"/>
    <property type="match status" value="1"/>
</dbReference>
<feature type="transmembrane region" description="Helical" evidence="14">
    <location>
        <begin position="217"/>
        <end position="240"/>
    </location>
</feature>
<evidence type="ECO:0000313" key="15">
    <source>
        <dbReference type="EMBL" id="AQP29031.1"/>
    </source>
</evidence>
<evidence type="ECO:0000256" key="8">
    <source>
        <dbReference type="ARBA" id="ARBA00022989"/>
    </source>
</evidence>
<evidence type="ECO:0000256" key="10">
    <source>
        <dbReference type="ARBA" id="ARBA00023128"/>
    </source>
</evidence>
<dbReference type="HAMAP" id="MF_01350">
    <property type="entry name" value="NDH1_NuoH"/>
    <property type="match status" value="1"/>
</dbReference>
<evidence type="ECO:0000313" key="16">
    <source>
        <dbReference type="EMBL" id="AQP30506.1"/>
    </source>
</evidence>
<evidence type="ECO:0000256" key="13">
    <source>
        <dbReference type="RuleBase" id="RU000473"/>
    </source>
</evidence>
<evidence type="ECO:0000256" key="12">
    <source>
        <dbReference type="RuleBase" id="RU000471"/>
    </source>
</evidence>
<protein>
    <recommendedName>
        <fullName evidence="4 13">NADH-ubiquinone oxidoreductase chain 1</fullName>
        <ecNumber evidence="13">7.1.1.2</ecNumber>
    </recommendedName>
</protein>
<comment type="similarity">
    <text evidence="3 12">Belongs to the complex I subunit 1 family.</text>
</comment>
<dbReference type="InterPro" id="IPR018086">
    <property type="entry name" value="NADH_UbQ_OxRdtase_su1_CS"/>
</dbReference>
<keyword evidence="6 12" id="KW-0812">Transmembrane</keyword>
<dbReference type="PANTHER" id="PTHR11432">
    <property type="entry name" value="NADH DEHYDROGENASE SUBUNIT 1"/>
    <property type="match status" value="1"/>
</dbReference>
<keyword evidence="10 13" id="KW-0496">Mitochondrion</keyword>
<evidence type="ECO:0000256" key="7">
    <source>
        <dbReference type="ARBA" id="ARBA00022792"/>
    </source>
</evidence>
<dbReference type="GO" id="GO:0008137">
    <property type="term" value="F:NADH dehydrogenase (ubiquinone) activity"/>
    <property type="evidence" value="ECO:0007669"/>
    <property type="project" value="UniProtKB-EC"/>
</dbReference>
<comment type="subcellular location">
    <subcellularLocation>
        <location evidence="2 12">Mitochondrion inner membrane</location>
        <topology evidence="2 12">Multi-pass membrane protein</topology>
    </subcellularLocation>
</comment>
<evidence type="ECO:0000256" key="4">
    <source>
        <dbReference type="ARBA" id="ARBA00021009"/>
    </source>
</evidence>
<keyword evidence="12" id="KW-0520">NAD</keyword>
<dbReference type="InterPro" id="IPR001694">
    <property type="entry name" value="NADH_UbQ_OxRdtase_su1/FPO"/>
</dbReference>
<proteinExistence type="inferred from homology"/>
<evidence type="ECO:0000256" key="6">
    <source>
        <dbReference type="ARBA" id="ARBA00022692"/>
    </source>
</evidence>
<dbReference type="GO" id="GO:0005743">
    <property type="term" value="C:mitochondrial inner membrane"/>
    <property type="evidence" value="ECO:0007669"/>
    <property type="project" value="UniProtKB-SubCell"/>
</dbReference>
<name>A0A1S5VST2_9NEOP</name>
<comment type="catalytic activity">
    <reaction evidence="13">
        <text>a ubiquinone + NADH + 5 H(+)(in) = a ubiquinol + NAD(+) + 4 H(+)(out)</text>
        <dbReference type="Rhea" id="RHEA:29091"/>
        <dbReference type="Rhea" id="RHEA-COMP:9565"/>
        <dbReference type="Rhea" id="RHEA-COMP:9566"/>
        <dbReference type="ChEBI" id="CHEBI:15378"/>
        <dbReference type="ChEBI" id="CHEBI:16389"/>
        <dbReference type="ChEBI" id="CHEBI:17976"/>
        <dbReference type="ChEBI" id="CHEBI:57540"/>
        <dbReference type="ChEBI" id="CHEBI:57945"/>
        <dbReference type="EC" id="7.1.1.2"/>
    </reaction>
</comment>
<keyword evidence="11 14" id="KW-0472">Membrane</keyword>
<evidence type="ECO:0000256" key="3">
    <source>
        <dbReference type="ARBA" id="ARBA00010535"/>
    </source>
</evidence>
<evidence type="ECO:0000256" key="5">
    <source>
        <dbReference type="ARBA" id="ARBA00022448"/>
    </source>
</evidence>
<evidence type="ECO:0000256" key="2">
    <source>
        <dbReference type="ARBA" id="ARBA00004448"/>
    </source>
</evidence>
<sequence length="305" mass="34834">MVFFLLMVFVMVGVAFLTLLERSVLGYVHIRKGPNSVGFLGILQPFSDAIKLFSSEQYFPVVSNYLIYYFSPIFGFFLSLLVWLLVPYLSGFVSFELGLLFFLACTSLGVYTVMIAGWSSNSGYSLLGGLRALAQTISYEVSLAFILLSFVILISSYNLAYFYFFQVYLWLIFLSLPLSFIWFISCLAETNRTPFDFAEGESELVSGFNVEYGGGGFALIFLAEYASILFMSMLFCVLFLGSDLYSFFFYVSLAFVSFLFIWVRGTVPRFRYDKLMYLAWSSFLPLSLNYLLFFIGVKCFIFSLF</sequence>
<dbReference type="EMBL" id="KY224715">
    <property type="protein sequence ID" value="AQP30506.1"/>
    <property type="molecule type" value="Genomic_DNA"/>
</dbReference>
<geneLocation type="mitochondrion" evidence="15"/>
<feature type="transmembrane region" description="Helical" evidence="14">
    <location>
        <begin position="139"/>
        <end position="160"/>
    </location>
</feature>
<dbReference type="Pfam" id="PF00146">
    <property type="entry name" value="NADHdh"/>
    <property type="match status" value="1"/>
</dbReference>
<reference evidence="15" key="1">
    <citation type="journal article" date="2016" name="Mol. Biol. Evol.">
        <title>Mitochondrial Phylogenomics Resolves the Global Spread of Higher Termites, Ecosystem Engineers of the Tropics.</title>
        <authorList>
            <person name="Bourguignon T."/>
            <person name="Lo N."/>
            <person name="Sobotnik J."/>
            <person name="Ho S.Y."/>
            <person name="Iqbal N."/>
            <person name="Coissac E."/>
            <person name="Lee M."/>
            <person name="Jendryka M.M."/>
            <person name="Sillam-Dusses D."/>
            <person name="Krizkova B."/>
            <person name="Roisin Y."/>
            <person name="Evans T.A."/>
        </authorList>
    </citation>
    <scope>NUCLEOTIDE SEQUENCE</scope>
    <source>
        <strain evidence="16">BRU6</strain>
        <strain evidence="15">T2.13d</strain>
    </source>
</reference>
<organism evidence="15">
    <name type="scientific">Nasutitermes matangensis</name>
    <dbReference type="NCBI Taxonomy" id="114637"/>
    <lineage>
        <taxon>Eukaryota</taxon>
        <taxon>Metazoa</taxon>
        <taxon>Ecdysozoa</taxon>
        <taxon>Arthropoda</taxon>
        <taxon>Hexapoda</taxon>
        <taxon>Insecta</taxon>
        <taxon>Pterygota</taxon>
        <taxon>Neoptera</taxon>
        <taxon>Polyneoptera</taxon>
        <taxon>Dictyoptera</taxon>
        <taxon>Blattodea</taxon>
        <taxon>Blattoidea</taxon>
        <taxon>Termitoidae</taxon>
        <taxon>Termitidae</taxon>
        <taxon>Nasutitermitinae</taxon>
        <taxon>Nasutitermes</taxon>
    </lineage>
</organism>
<evidence type="ECO:0000256" key="11">
    <source>
        <dbReference type="ARBA" id="ARBA00023136"/>
    </source>
</evidence>
<evidence type="ECO:0000256" key="14">
    <source>
        <dbReference type="SAM" id="Phobius"/>
    </source>
</evidence>
<feature type="transmembrane region" description="Helical" evidence="14">
    <location>
        <begin position="247"/>
        <end position="265"/>
    </location>
</feature>
<gene>
    <name evidence="15" type="primary">nad1</name>
</gene>
<feature type="transmembrane region" description="Helical" evidence="14">
    <location>
        <begin position="98"/>
        <end position="119"/>
    </location>
</feature>
<feature type="transmembrane region" description="Helical" evidence="14">
    <location>
        <begin position="167"/>
        <end position="185"/>
    </location>
</feature>
<keyword evidence="9 13" id="KW-0830">Ubiquinone</keyword>
<keyword evidence="8 14" id="KW-1133">Transmembrane helix</keyword>
<evidence type="ECO:0000256" key="9">
    <source>
        <dbReference type="ARBA" id="ARBA00023075"/>
    </source>
</evidence>
<dbReference type="AlphaFoldDB" id="A0A1S5VST2"/>